<dbReference type="Proteomes" id="UP001212170">
    <property type="component" value="Unassembled WGS sequence"/>
</dbReference>
<gene>
    <name evidence="2" type="ORF">NJT12_19405</name>
</gene>
<evidence type="ECO:0000313" key="2">
    <source>
        <dbReference type="EMBL" id="MDA6071797.1"/>
    </source>
</evidence>
<protein>
    <submittedName>
        <fullName evidence="2">Uncharacterized protein</fullName>
    </submittedName>
</protein>
<keyword evidence="1" id="KW-1133">Transmembrane helix</keyword>
<feature type="transmembrane region" description="Helical" evidence="1">
    <location>
        <begin position="17"/>
        <end position="37"/>
    </location>
</feature>
<comment type="caution">
    <text evidence="2">The sequence shown here is derived from an EMBL/GenBank/DDBJ whole genome shotgun (WGS) entry which is preliminary data.</text>
</comment>
<reference evidence="2 3" key="1">
    <citation type="journal article" date="2023" name="Chemosphere">
        <title>Whole genome analysis of Flavobacterium aziz-sancarii sp. nov., isolated from Ardley Island (Antarctica), revealed a rich resistome and bioremediation potential.</title>
        <authorList>
            <person name="Otur C."/>
            <person name="Okay S."/>
            <person name="Kurt-Kizildogan A."/>
        </authorList>
    </citation>
    <scope>NUCLEOTIDE SEQUENCE [LARGE SCALE GENOMIC DNA]</scope>
    <source>
        <strain evidence="2 3">AC</strain>
    </source>
</reference>
<evidence type="ECO:0000313" key="3">
    <source>
        <dbReference type="Proteomes" id="UP001212170"/>
    </source>
</evidence>
<keyword evidence="3" id="KW-1185">Reference proteome</keyword>
<keyword evidence="1" id="KW-0812">Transmembrane</keyword>
<feature type="transmembrane region" description="Helical" evidence="1">
    <location>
        <begin position="43"/>
        <end position="63"/>
    </location>
</feature>
<keyword evidence="1" id="KW-0472">Membrane</keyword>
<proteinExistence type="predicted"/>
<dbReference type="RefSeq" id="WP_271337584.1">
    <property type="nucleotide sequence ID" value="NZ_JAMZNK010000042.1"/>
</dbReference>
<evidence type="ECO:0000256" key="1">
    <source>
        <dbReference type="SAM" id="Phobius"/>
    </source>
</evidence>
<dbReference type="EMBL" id="JAMZNK010000042">
    <property type="protein sequence ID" value="MDA6071797.1"/>
    <property type="molecule type" value="Genomic_DNA"/>
</dbReference>
<organism evidence="2 3">
    <name type="scientific">Flavobacterium azizsancarii</name>
    <dbReference type="NCBI Taxonomy" id="2961580"/>
    <lineage>
        <taxon>Bacteria</taxon>
        <taxon>Pseudomonadati</taxon>
        <taxon>Bacteroidota</taxon>
        <taxon>Flavobacteriia</taxon>
        <taxon>Flavobacteriales</taxon>
        <taxon>Flavobacteriaceae</taxon>
        <taxon>Flavobacterium</taxon>
    </lineage>
</organism>
<sequence>MNLSNKHIKTYKSSKQVVLGPIIIGGIFAEIVLLIMGEIEMTAVLIVLVIILGLISLAVQGSLKITIDADQKLLTFEKTNWLGNILFKMDFNLNEIQFEIREQKAPRSGIIYFVYIINNDNNSESNYVAEGFSKGMLEMIKNEIVNIQAERL</sequence>
<name>A0ABT4WGW5_9FLAO</name>
<accession>A0ABT4WGW5</accession>